<accession>A0ABD0KBX7</accession>
<keyword evidence="1" id="KW-1133">Transmembrane helix</keyword>
<keyword evidence="3" id="KW-1185">Reference proteome</keyword>
<proteinExistence type="predicted"/>
<evidence type="ECO:0000313" key="2">
    <source>
        <dbReference type="EMBL" id="KAK7484547.1"/>
    </source>
</evidence>
<dbReference type="AlphaFoldDB" id="A0ABD0KBX7"/>
<keyword evidence="1" id="KW-0472">Membrane</keyword>
<dbReference type="EMBL" id="JACVVK020000208">
    <property type="protein sequence ID" value="KAK7484547.1"/>
    <property type="molecule type" value="Genomic_DNA"/>
</dbReference>
<name>A0ABD0KBX7_9CAEN</name>
<feature type="transmembrane region" description="Helical" evidence="1">
    <location>
        <begin position="76"/>
        <end position="99"/>
    </location>
</feature>
<organism evidence="2 3">
    <name type="scientific">Batillaria attramentaria</name>
    <dbReference type="NCBI Taxonomy" id="370345"/>
    <lineage>
        <taxon>Eukaryota</taxon>
        <taxon>Metazoa</taxon>
        <taxon>Spiralia</taxon>
        <taxon>Lophotrochozoa</taxon>
        <taxon>Mollusca</taxon>
        <taxon>Gastropoda</taxon>
        <taxon>Caenogastropoda</taxon>
        <taxon>Sorbeoconcha</taxon>
        <taxon>Cerithioidea</taxon>
        <taxon>Batillariidae</taxon>
        <taxon>Batillaria</taxon>
    </lineage>
</organism>
<reference evidence="2 3" key="1">
    <citation type="journal article" date="2023" name="Sci. Data">
        <title>Genome assembly of the Korean intertidal mud-creeper Batillaria attramentaria.</title>
        <authorList>
            <person name="Patra A.K."/>
            <person name="Ho P.T."/>
            <person name="Jun S."/>
            <person name="Lee S.J."/>
            <person name="Kim Y."/>
            <person name="Won Y.J."/>
        </authorList>
    </citation>
    <scope>NUCLEOTIDE SEQUENCE [LARGE SCALE GENOMIC DNA]</scope>
    <source>
        <strain evidence="2">Wonlab-2016</strain>
    </source>
</reference>
<keyword evidence="1" id="KW-0812">Transmembrane</keyword>
<gene>
    <name evidence="2" type="ORF">BaRGS_00024179</name>
</gene>
<evidence type="ECO:0000256" key="1">
    <source>
        <dbReference type="SAM" id="Phobius"/>
    </source>
</evidence>
<comment type="caution">
    <text evidence="2">The sequence shown here is derived from an EMBL/GenBank/DDBJ whole genome shotgun (WGS) entry which is preliminary data.</text>
</comment>
<sequence>MLPLVLDTHDSMGRQHGGCQLPLRGSSFFSRYESFSQVMQSVHVQAVRRAAVLAGGAACTEKKKRNRKHRSRRTQLAAAVSSLSICIIHITFICMYISASISQPRHAAMVSDWRQSAGSVTDQGVKTAESGDGYCSTDKPRNLMSLLPANSVESCSVFLDDTKDPGLAQFSGHC</sequence>
<dbReference type="Proteomes" id="UP001519460">
    <property type="component" value="Unassembled WGS sequence"/>
</dbReference>
<protein>
    <submittedName>
        <fullName evidence="2">Uncharacterized protein</fullName>
    </submittedName>
</protein>
<evidence type="ECO:0000313" key="3">
    <source>
        <dbReference type="Proteomes" id="UP001519460"/>
    </source>
</evidence>